<keyword evidence="1" id="KW-1133">Transmembrane helix</keyword>
<reference evidence="2 3" key="1">
    <citation type="submission" date="2024-10" db="EMBL/GenBank/DDBJ databases">
        <title>The Natural Products Discovery Center: Release of the First 8490 Sequenced Strains for Exploring Actinobacteria Biosynthetic Diversity.</title>
        <authorList>
            <person name="Kalkreuter E."/>
            <person name="Kautsar S.A."/>
            <person name="Yang D."/>
            <person name="Bader C.D."/>
            <person name="Teijaro C.N."/>
            <person name="Fluegel L."/>
            <person name="Davis C.M."/>
            <person name="Simpson J.R."/>
            <person name="Lauterbach L."/>
            <person name="Steele A.D."/>
            <person name="Gui C."/>
            <person name="Meng S."/>
            <person name="Li G."/>
            <person name="Viehrig K."/>
            <person name="Ye F."/>
            <person name="Su P."/>
            <person name="Kiefer A.F."/>
            <person name="Nichols A."/>
            <person name="Cepeda A.J."/>
            <person name="Yan W."/>
            <person name="Fan B."/>
            <person name="Jiang Y."/>
            <person name="Adhikari A."/>
            <person name="Zheng C.-J."/>
            <person name="Schuster L."/>
            <person name="Cowan T.M."/>
            <person name="Smanski M.J."/>
            <person name="Chevrette M.G."/>
            <person name="De Carvalho L.P.S."/>
            <person name="Shen B."/>
        </authorList>
    </citation>
    <scope>NUCLEOTIDE SEQUENCE [LARGE SCALE GENOMIC DNA]</scope>
    <source>
        <strain evidence="2 3">NPDC002593</strain>
    </source>
</reference>
<gene>
    <name evidence="2" type="ORF">ACFYXQ_28375</name>
</gene>
<accession>A0ABW6S8C2</accession>
<evidence type="ECO:0000313" key="3">
    <source>
        <dbReference type="Proteomes" id="UP001601992"/>
    </source>
</evidence>
<proteinExistence type="predicted"/>
<keyword evidence="1" id="KW-0472">Membrane</keyword>
<sequence>MSRTYPVQRRVVVMLVVGVIGLATVTLDVITAMDAGPAPEPVTRSRLVDGLPGPMSCLVTTGFSLTCLKPSHW</sequence>
<evidence type="ECO:0000256" key="1">
    <source>
        <dbReference type="SAM" id="Phobius"/>
    </source>
</evidence>
<dbReference type="Proteomes" id="UP001601992">
    <property type="component" value="Unassembled WGS sequence"/>
</dbReference>
<keyword evidence="3" id="KW-1185">Reference proteome</keyword>
<organism evidence="2 3">
    <name type="scientific">Nocardia jiangxiensis</name>
    <dbReference type="NCBI Taxonomy" id="282685"/>
    <lineage>
        <taxon>Bacteria</taxon>
        <taxon>Bacillati</taxon>
        <taxon>Actinomycetota</taxon>
        <taxon>Actinomycetes</taxon>
        <taxon>Mycobacteriales</taxon>
        <taxon>Nocardiaceae</taxon>
        <taxon>Nocardia</taxon>
    </lineage>
</organism>
<dbReference type="EMBL" id="JBIAQY010000011">
    <property type="protein sequence ID" value="MFF3571700.1"/>
    <property type="molecule type" value="Genomic_DNA"/>
</dbReference>
<name>A0ABW6S8C2_9NOCA</name>
<evidence type="ECO:0000313" key="2">
    <source>
        <dbReference type="EMBL" id="MFF3571700.1"/>
    </source>
</evidence>
<feature type="transmembrane region" description="Helical" evidence="1">
    <location>
        <begin position="12"/>
        <end position="31"/>
    </location>
</feature>
<keyword evidence="1" id="KW-0812">Transmembrane</keyword>
<dbReference type="RefSeq" id="WP_040828170.1">
    <property type="nucleotide sequence ID" value="NZ_JBIAQY010000011.1"/>
</dbReference>
<protein>
    <submittedName>
        <fullName evidence="2">Uncharacterized protein</fullName>
    </submittedName>
</protein>
<comment type="caution">
    <text evidence="2">The sequence shown here is derived from an EMBL/GenBank/DDBJ whole genome shotgun (WGS) entry which is preliminary data.</text>
</comment>